<reference evidence="1" key="1">
    <citation type="submission" date="2021-06" db="EMBL/GenBank/DDBJ databases">
        <authorList>
            <person name="Kallberg Y."/>
            <person name="Tangrot J."/>
            <person name="Rosling A."/>
        </authorList>
    </citation>
    <scope>NUCLEOTIDE SEQUENCE</scope>
    <source>
        <strain evidence="1">MA461A</strain>
    </source>
</reference>
<protein>
    <submittedName>
        <fullName evidence="1">36324_t:CDS:1</fullName>
    </submittedName>
</protein>
<dbReference type="Proteomes" id="UP000789920">
    <property type="component" value="Unassembled WGS sequence"/>
</dbReference>
<sequence length="54" mass="5616">SHITAETKASESSVSHVSDSPNSKGNISIPPISTRADMTVPKPLTGKVSPKTEI</sequence>
<comment type="caution">
    <text evidence="1">The sequence shown here is derived from an EMBL/GenBank/DDBJ whole genome shotgun (WGS) entry which is preliminary data.</text>
</comment>
<name>A0ACA9SC97_9GLOM</name>
<feature type="non-terminal residue" evidence="1">
    <location>
        <position position="54"/>
    </location>
</feature>
<evidence type="ECO:0000313" key="2">
    <source>
        <dbReference type="Proteomes" id="UP000789920"/>
    </source>
</evidence>
<proteinExistence type="predicted"/>
<organism evidence="1 2">
    <name type="scientific">Racocetra persica</name>
    <dbReference type="NCBI Taxonomy" id="160502"/>
    <lineage>
        <taxon>Eukaryota</taxon>
        <taxon>Fungi</taxon>
        <taxon>Fungi incertae sedis</taxon>
        <taxon>Mucoromycota</taxon>
        <taxon>Glomeromycotina</taxon>
        <taxon>Glomeromycetes</taxon>
        <taxon>Diversisporales</taxon>
        <taxon>Gigasporaceae</taxon>
        <taxon>Racocetra</taxon>
    </lineage>
</organism>
<accession>A0ACA9SC97</accession>
<dbReference type="EMBL" id="CAJVQC010111542">
    <property type="protein sequence ID" value="CAG8835301.1"/>
    <property type="molecule type" value="Genomic_DNA"/>
</dbReference>
<keyword evidence="2" id="KW-1185">Reference proteome</keyword>
<feature type="non-terminal residue" evidence="1">
    <location>
        <position position="1"/>
    </location>
</feature>
<gene>
    <name evidence="1" type="ORF">RPERSI_LOCUS29501</name>
</gene>
<evidence type="ECO:0000313" key="1">
    <source>
        <dbReference type="EMBL" id="CAG8835301.1"/>
    </source>
</evidence>